<dbReference type="GO" id="GO:0046872">
    <property type="term" value="F:metal ion binding"/>
    <property type="evidence" value="ECO:0007669"/>
    <property type="project" value="UniProtKB-KW"/>
</dbReference>
<dbReference type="InterPro" id="IPR051198">
    <property type="entry name" value="BchE-like"/>
</dbReference>
<evidence type="ECO:0000313" key="8">
    <source>
        <dbReference type="EMBL" id="HIH15863.1"/>
    </source>
</evidence>
<feature type="domain" description="B12-binding" evidence="6">
    <location>
        <begin position="1"/>
        <end position="134"/>
    </location>
</feature>
<dbReference type="InterPro" id="IPR034466">
    <property type="entry name" value="Methyltransferase_Class_B"/>
</dbReference>
<dbReference type="InterPro" id="IPR006158">
    <property type="entry name" value="Cobalamin-bd"/>
</dbReference>
<keyword evidence="4" id="KW-0408">Iron</keyword>
<dbReference type="GO" id="GO:0005829">
    <property type="term" value="C:cytosol"/>
    <property type="evidence" value="ECO:0007669"/>
    <property type="project" value="TreeGrafter"/>
</dbReference>
<evidence type="ECO:0000256" key="1">
    <source>
        <dbReference type="ARBA" id="ARBA00001966"/>
    </source>
</evidence>
<protein>
    <submittedName>
        <fullName evidence="8">Radical SAM protein</fullName>
    </submittedName>
</protein>
<keyword evidence="3" id="KW-0479">Metal-binding</keyword>
<dbReference type="Pfam" id="PF04055">
    <property type="entry name" value="Radical_SAM"/>
    <property type="match status" value="1"/>
</dbReference>
<evidence type="ECO:0000256" key="2">
    <source>
        <dbReference type="ARBA" id="ARBA00022691"/>
    </source>
</evidence>
<evidence type="ECO:0000259" key="7">
    <source>
        <dbReference type="PROSITE" id="PS51918"/>
    </source>
</evidence>
<name>A0A7J4JDM8_9ARCH</name>
<proteinExistence type="predicted"/>
<dbReference type="AlphaFoldDB" id="A0A7J4JDM8"/>
<dbReference type="SFLD" id="SFLDG01123">
    <property type="entry name" value="methyltransferase_(Class_B)"/>
    <property type="match status" value="1"/>
</dbReference>
<feature type="domain" description="Radical SAM core" evidence="7">
    <location>
        <begin position="180"/>
        <end position="408"/>
    </location>
</feature>
<dbReference type="SFLD" id="SFLDS00029">
    <property type="entry name" value="Radical_SAM"/>
    <property type="match status" value="1"/>
</dbReference>
<evidence type="ECO:0000259" key="6">
    <source>
        <dbReference type="PROSITE" id="PS51332"/>
    </source>
</evidence>
<dbReference type="Gene3D" id="3.40.50.280">
    <property type="entry name" value="Cobalamin-binding domain"/>
    <property type="match status" value="1"/>
</dbReference>
<organism evidence="8 9">
    <name type="scientific">Candidatus Iainarchaeum sp</name>
    <dbReference type="NCBI Taxonomy" id="3101447"/>
    <lineage>
        <taxon>Archaea</taxon>
        <taxon>Candidatus Iainarchaeota</taxon>
        <taxon>Candidatus Iainarchaeia</taxon>
        <taxon>Candidatus Iainarchaeales</taxon>
        <taxon>Candidatus Iainarchaeaceae</taxon>
        <taxon>Candidatus Iainarchaeum</taxon>
    </lineage>
</organism>
<dbReference type="PROSITE" id="PS51918">
    <property type="entry name" value="RADICAL_SAM"/>
    <property type="match status" value="1"/>
</dbReference>
<dbReference type="SUPFAM" id="SSF102114">
    <property type="entry name" value="Radical SAM enzymes"/>
    <property type="match status" value="1"/>
</dbReference>
<gene>
    <name evidence="8" type="ORF">HA252_00475</name>
</gene>
<dbReference type="SFLD" id="SFLDG01082">
    <property type="entry name" value="B12-binding_domain_containing"/>
    <property type="match status" value="1"/>
</dbReference>
<dbReference type="Gene3D" id="3.80.30.20">
    <property type="entry name" value="tm_1862 like domain"/>
    <property type="match status" value="1"/>
</dbReference>
<dbReference type="PANTHER" id="PTHR43409">
    <property type="entry name" value="ANAEROBIC MAGNESIUM-PROTOPORPHYRIN IX MONOMETHYL ESTER CYCLASE-RELATED"/>
    <property type="match status" value="1"/>
</dbReference>
<reference evidence="9" key="1">
    <citation type="journal article" date="2020" name="bioRxiv">
        <title>A rank-normalized archaeal taxonomy based on genome phylogeny resolves widespread incomplete and uneven classifications.</title>
        <authorList>
            <person name="Rinke C."/>
            <person name="Chuvochina M."/>
            <person name="Mussig A.J."/>
            <person name="Chaumeil P.-A."/>
            <person name="Waite D.W."/>
            <person name="Whitman W.B."/>
            <person name="Parks D.H."/>
            <person name="Hugenholtz P."/>
        </authorList>
    </citation>
    <scope>NUCLEOTIDE SEQUENCE [LARGE SCALE GENOMIC DNA]</scope>
</reference>
<dbReference type="PROSITE" id="PS51332">
    <property type="entry name" value="B12_BINDING"/>
    <property type="match status" value="1"/>
</dbReference>
<dbReference type="InterPro" id="IPR023404">
    <property type="entry name" value="rSAM_horseshoe"/>
</dbReference>
<dbReference type="InterPro" id="IPR006638">
    <property type="entry name" value="Elp3/MiaA/NifB-like_rSAM"/>
</dbReference>
<comment type="cofactor">
    <cofactor evidence="1">
        <name>[4Fe-4S] cluster</name>
        <dbReference type="ChEBI" id="CHEBI:49883"/>
    </cofactor>
</comment>
<evidence type="ECO:0000256" key="4">
    <source>
        <dbReference type="ARBA" id="ARBA00023004"/>
    </source>
</evidence>
<dbReference type="GO" id="GO:0051539">
    <property type="term" value="F:4 iron, 4 sulfur cluster binding"/>
    <property type="evidence" value="ECO:0007669"/>
    <property type="project" value="UniProtKB-KW"/>
</dbReference>
<dbReference type="SMART" id="SM00729">
    <property type="entry name" value="Elp3"/>
    <property type="match status" value="1"/>
</dbReference>
<dbReference type="EMBL" id="DUGH01000011">
    <property type="protein sequence ID" value="HIH15863.1"/>
    <property type="molecule type" value="Genomic_DNA"/>
</dbReference>
<keyword evidence="2" id="KW-0949">S-adenosyl-L-methionine</keyword>
<dbReference type="GO" id="GO:0031419">
    <property type="term" value="F:cobalamin binding"/>
    <property type="evidence" value="ECO:0007669"/>
    <property type="project" value="InterPro"/>
</dbReference>
<sequence>MVVKAGERLPFNVPFPFYLAYAAAVLEREGHQVLLVDAIAEGITEEEFLARAADFRPDAIILETSTPTIAVDLASAKSLKQRTNARIILCGPHVTVEGARILRENKFVDFAAVGEYEFVVRDLVTALASGADASTLKGVLLRKEGVVVDTGRAEPVDINQLPWPARHFLPMLNYRDGNAGLPQPSLQLHASRGCPFRCDFCLWPQVMYNGGKYRVRDPKDVVDEIEFCLKTWGFQSFYFDDDTFDIGRDRIVRLCDEIKARNIRVPWEAMCRADTCDYAMLKAMKDAGLYCLKFGVESGNQETLKRIRKNLDLGKVRQTMRECRELGIKTHLTFTFGLTGETIEDVKKTIDFAIELDPDSVQFSLTTPFPGTDFYKNLDARGLIISTDWSKYDGNATAVFRAENLSPKQLENALAEAKRRWQAHKRFRHRIHQVKGILRLLVPPTQ</sequence>
<dbReference type="Pfam" id="PF02310">
    <property type="entry name" value="B12-binding"/>
    <property type="match status" value="1"/>
</dbReference>
<evidence type="ECO:0000256" key="5">
    <source>
        <dbReference type="ARBA" id="ARBA00023014"/>
    </source>
</evidence>
<dbReference type="InterPro" id="IPR007197">
    <property type="entry name" value="rSAM"/>
</dbReference>
<keyword evidence="5" id="KW-0411">Iron-sulfur</keyword>
<evidence type="ECO:0000256" key="3">
    <source>
        <dbReference type="ARBA" id="ARBA00022723"/>
    </source>
</evidence>
<dbReference type="Proteomes" id="UP000564964">
    <property type="component" value="Unassembled WGS sequence"/>
</dbReference>
<evidence type="ECO:0000313" key="9">
    <source>
        <dbReference type="Proteomes" id="UP000564964"/>
    </source>
</evidence>
<accession>A0A7J4JDM8</accession>
<dbReference type="CDD" id="cd01335">
    <property type="entry name" value="Radical_SAM"/>
    <property type="match status" value="1"/>
</dbReference>
<dbReference type="InterPro" id="IPR058240">
    <property type="entry name" value="rSAM_sf"/>
</dbReference>
<comment type="caution">
    <text evidence="8">The sequence shown here is derived from an EMBL/GenBank/DDBJ whole genome shotgun (WGS) entry which is preliminary data.</text>
</comment>
<dbReference type="GO" id="GO:0003824">
    <property type="term" value="F:catalytic activity"/>
    <property type="evidence" value="ECO:0007669"/>
    <property type="project" value="InterPro"/>
</dbReference>
<dbReference type="PANTHER" id="PTHR43409:SF16">
    <property type="entry name" value="SLR0320 PROTEIN"/>
    <property type="match status" value="1"/>
</dbReference>